<keyword evidence="3" id="KW-1185">Reference proteome</keyword>
<feature type="compositionally biased region" description="Gly residues" evidence="1">
    <location>
        <begin position="19"/>
        <end position="28"/>
    </location>
</feature>
<comment type="caution">
    <text evidence="2">The sequence shown here is derived from an EMBL/GenBank/DDBJ whole genome shotgun (WGS) entry which is preliminary data.</text>
</comment>
<dbReference type="AlphaFoldDB" id="A0A2J7ZGG3"/>
<gene>
    <name evidence="2" type="ORF">TSOC_014859</name>
</gene>
<dbReference type="OrthoDB" id="539099at2759"/>
<dbReference type="EMBL" id="PGGS01003104">
    <property type="protein sequence ID" value="PNG99365.1"/>
    <property type="molecule type" value="Genomic_DNA"/>
</dbReference>
<dbReference type="InterPro" id="IPR002110">
    <property type="entry name" value="Ankyrin_rpt"/>
</dbReference>
<proteinExistence type="predicted"/>
<reference evidence="2 3" key="1">
    <citation type="journal article" date="2017" name="Mol. Biol. Evol.">
        <title>The 4-celled Tetrabaena socialis nuclear genome reveals the essential components for genetic control of cell number at the origin of multicellularity in the volvocine lineage.</title>
        <authorList>
            <person name="Featherston J."/>
            <person name="Arakaki Y."/>
            <person name="Hanschen E.R."/>
            <person name="Ferris P.J."/>
            <person name="Michod R.E."/>
            <person name="Olson B.J.S.C."/>
            <person name="Nozaki H."/>
            <person name="Durand P.M."/>
        </authorList>
    </citation>
    <scope>NUCLEOTIDE SEQUENCE [LARGE SCALE GENOMIC DNA]</scope>
    <source>
        <strain evidence="2 3">NIES-571</strain>
    </source>
</reference>
<accession>A0A2J7ZGG3</accession>
<name>A0A2J7ZGG3_9CHLO</name>
<sequence>MEEEYEDVRISGPGPGPGPGLYSGGGPRDLGDDDEVVDIFQAIKDGDIESIQIAIDRGADLDQTSAGGVTPLILSVQLGAVQITEMLIQVRGGGGVLQLGCREERGPGRWCLGAQRQARRVAGRAQRRTRTAPSTVRWGKSATRA</sequence>
<organism evidence="2 3">
    <name type="scientific">Tetrabaena socialis</name>
    <dbReference type="NCBI Taxonomy" id="47790"/>
    <lineage>
        <taxon>Eukaryota</taxon>
        <taxon>Viridiplantae</taxon>
        <taxon>Chlorophyta</taxon>
        <taxon>core chlorophytes</taxon>
        <taxon>Chlorophyceae</taxon>
        <taxon>CS clade</taxon>
        <taxon>Chlamydomonadales</taxon>
        <taxon>Tetrabaenaceae</taxon>
        <taxon>Tetrabaena</taxon>
    </lineage>
</organism>
<dbReference type="Pfam" id="PF13637">
    <property type="entry name" value="Ank_4"/>
    <property type="match status" value="1"/>
</dbReference>
<protein>
    <submittedName>
        <fullName evidence="2">Uncharacterized protein</fullName>
    </submittedName>
</protein>
<evidence type="ECO:0000256" key="1">
    <source>
        <dbReference type="SAM" id="MobiDB-lite"/>
    </source>
</evidence>
<feature type="region of interest" description="Disordered" evidence="1">
    <location>
        <begin position="123"/>
        <end position="145"/>
    </location>
</feature>
<dbReference type="InterPro" id="IPR036770">
    <property type="entry name" value="Ankyrin_rpt-contain_sf"/>
</dbReference>
<dbReference type="Proteomes" id="UP000236333">
    <property type="component" value="Unassembled WGS sequence"/>
</dbReference>
<evidence type="ECO:0000313" key="2">
    <source>
        <dbReference type="EMBL" id="PNG99365.1"/>
    </source>
</evidence>
<feature type="region of interest" description="Disordered" evidence="1">
    <location>
        <begin position="1"/>
        <end position="28"/>
    </location>
</feature>
<evidence type="ECO:0000313" key="3">
    <source>
        <dbReference type="Proteomes" id="UP000236333"/>
    </source>
</evidence>
<dbReference type="SUPFAM" id="SSF48403">
    <property type="entry name" value="Ankyrin repeat"/>
    <property type="match status" value="1"/>
</dbReference>
<dbReference type="Gene3D" id="1.25.40.20">
    <property type="entry name" value="Ankyrin repeat-containing domain"/>
    <property type="match status" value="1"/>
</dbReference>